<protein>
    <submittedName>
        <fullName evidence="2">Uncharacterized protein</fullName>
    </submittedName>
</protein>
<sequence>EYVKAVDNVDENESCIVTQVIDDDLCALAMLTKCLVRKRGGMISGGGGVFRVVRSSLREKPGGARGVVSEESMGGEGGVT</sequence>
<feature type="non-terminal residue" evidence="2">
    <location>
        <position position="1"/>
    </location>
</feature>
<evidence type="ECO:0000313" key="2">
    <source>
        <dbReference type="EMBL" id="GFA43306.1"/>
    </source>
</evidence>
<organism evidence="2">
    <name type="scientific">Tanacetum cinerariifolium</name>
    <name type="common">Dalmatian daisy</name>
    <name type="synonym">Chrysanthemum cinerariifolium</name>
    <dbReference type="NCBI Taxonomy" id="118510"/>
    <lineage>
        <taxon>Eukaryota</taxon>
        <taxon>Viridiplantae</taxon>
        <taxon>Streptophyta</taxon>
        <taxon>Embryophyta</taxon>
        <taxon>Tracheophyta</taxon>
        <taxon>Spermatophyta</taxon>
        <taxon>Magnoliopsida</taxon>
        <taxon>eudicotyledons</taxon>
        <taxon>Gunneridae</taxon>
        <taxon>Pentapetalae</taxon>
        <taxon>asterids</taxon>
        <taxon>campanulids</taxon>
        <taxon>Asterales</taxon>
        <taxon>Asteraceae</taxon>
        <taxon>Asteroideae</taxon>
        <taxon>Anthemideae</taxon>
        <taxon>Anthemidinae</taxon>
        <taxon>Tanacetum</taxon>
    </lineage>
</organism>
<evidence type="ECO:0000256" key="1">
    <source>
        <dbReference type="SAM" id="MobiDB-lite"/>
    </source>
</evidence>
<comment type="caution">
    <text evidence="2">The sequence shown here is derived from an EMBL/GenBank/DDBJ whole genome shotgun (WGS) entry which is preliminary data.</text>
</comment>
<proteinExistence type="predicted"/>
<name>A0A699JKE9_TANCI</name>
<dbReference type="EMBL" id="BKCJ010423156">
    <property type="protein sequence ID" value="GFA43306.1"/>
    <property type="molecule type" value="Genomic_DNA"/>
</dbReference>
<gene>
    <name evidence="2" type="ORF">Tci_615278</name>
</gene>
<accession>A0A699JKE9</accession>
<dbReference type="AlphaFoldDB" id="A0A699JKE9"/>
<feature type="region of interest" description="Disordered" evidence="1">
    <location>
        <begin position="61"/>
        <end position="80"/>
    </location>
</feature>
<reference evidence="2" key="1">
    <citation type="journal article" date="2019" name="Sci. Rep.">
        <title>Draft genome of Tanacetum cinerariifolium, the natural source of mosquito coil.</title>
        <authorList>
            <person name="Yamashiro T."/>
            <person name="Shiraishi A."/>
            <person name="Satake H."/>
            <person name="Nakayama K."/>
        </authorList>
    </citation>
    <scope>NUCLEOTIDE SEQUENCE</scope>
</reference>